<organism evidence="2 3">
    <name type="scientific">Bradyrhizobium lablabi</name>
    <dbReference type="NCBI Taxonomy" id="722472"/>
    <lineage>
        <taxon>Bacteria</taxon>
        <taxon>Pseudomonadati</taxon>
        <taxon>Pseudomonadota</taxon>
        <taxon>Alphaproteobacteria</taxon>
        <taxon>Hyphomicrobiales</taxon>
        <taxon>Nitrobacteraceae</taxon>
        <taxon>Bradyrhizobium</taxon>
    </lineage>
</organism>
<dbReference type="Proteomes" id="UP000189935">
    <property type="component" value="Chromosome I"/>
</dbReference>
<proteinExistence type="predicted"/>
<dbReference type="AlphaFoldDB" id="A0A1M7FEK6"/>
<dbReference type="Pfam" id="PF01841">
    <property type="entry name" value="Transglut_core"/>
    <property type="match status" value="1"/>
</dbReference>
<reference evidence="2 3" key="1">
    <citation type="submission" date="2016-11" db="EMBL/GenBank/DDBJ databases">
        <authorList>
            <person name="Jaros S."/>
            <person name="Januszkiewicz K."/>
            <person name="Wedrychowicz H."/>
        </authorList>
    </citation>
    <scope>NUCLEOTIDE SEQUENCE [LARGE SCALE GENOMIC DNA]</scope>
    <source>
        <strain evidence="2 3">GAS499</strain>
    </source>
</reference>
<gene>
    <name evidence="2" type="ORF">SAMN05444159_7477</name>
</gene>
<name>A0A1M7FEK6_9BRAD</name>
<sequence>MRETLRMNFDRYRRPIAMSDPGRHAALFDGLPRDTGALAETVQGLLIHQHVAPAYGVTLSRDQQAQSHVRDVEKILGDIVTRDGRPLSAARATNERQVGVCRHFTLLHVAMLRTQGIPARARCGFGAYFEKGKYLDHWVTEYWNEGKKCWVLFDSQIDNRQRELFRIGFDTADVPRDQFVVAGDAWSLCRCGRTDPSAFGILDMHGLWFIAGNLVRDVAALNNREMLPWDVWGAMRRQDSELDLAFFDRLAIVSLEPDAHVDELSALYCDERVSVPGTVFNAELNCLQEL</sequence>
<dbReference type="Gene3D" id="3.10.620.30">
    <property type="match status" value="1"/>
</dbReference>
<evidence type="ECO:0000259" key="1">
    <source>
        <dbReference type="Pfam" id="PF01841"/>
    </source>
</evidence>
<feature type="domain" description="Transglutaminase-like" evidence="1">
    <location>
        <begin position="83"/>
        <end position="154"/>
    </location>
</feature>
<evidence type="ECO:0000313" key="3">
    <source>
        <dbReference type="Proteomes" id="UP000189935"/>
    </source>
</evidence>
<dbReference type="InterPro" id="IPR002931">
    <property type="entry name" value="Transglutaminase-like"/>
</dbReference>
<dbReference type="InterPro" id="IPR038765">
    <property type="entry name" value="Papain-like_cys_pep_sf"/>
</dbReference>
<dbReference type="SUPFAM" id="SSF54001">
    <property type="entry name" value="Cysteine proteinases"/>
    <property type="match status" value="1"/>
</dbReference>
<dbReference type="EMBL" id="LT670844">
    <property type="protein sequence ID" value="SHM02393.1"/>
    <property type="molecule type" value="Genomic_DNA"/>
</dbReference>
<accession>A0A1M7FEK6</accession>
<protein>
    <submittedName>
        <fullName evidence="2">Transglutaminase-like superfamily protein</fullName>
    </submittedName>
</protein>
<evidence type="ECO:0000313" key="2">
    <source>
        <dbReference type="EMBL" id="SHM02393.1"/>
    </source>
</evidence>